<keyword evidence="3" id="KW-1185">Reference proteome</keyword>
<evidence type="ECO:0000313" key="2">
    <source>
        <dbReference type="EMBL" id="MBC9205383.1"/>
    </source>
</evidence>
<dbReference type="PANTHER" id="PTHR30535:SF7">
    <property type="entry name" value="IRON(III) DICITRATE-BINDING PROTEIN"/>
    <property type="match status" value="1"/>
</dbReference>
<name>A0ABR7RG77_9PROT</name>
<dbReference type="Pfam" id="PF01497">
    <property type="entry name" value="Peripla_BP_2"/>
    <property type="match status" value="1"/>
</dbReference>
<dbReference type="InterPro" id="IPR002491">
    <property type="entry name" value="ABC_transptr_periplasmic_BD"/>
</dbReference>
<dbReference type="EMBL" id="JACTVA010000001">
    <property type="protein sequence ID" value="MBC9205383.1"/>
    <property type="molecule type" value="Genomic_DNA"/>
</dbReference>
<organism evidence="2 3">
    <name type="scientific">Teichococcus aerophilus</name>
    <dbReference type="NCBI Taxonomy" id="1224513"/>
    <lineage>
        <taxon>Bacteria</taxon>
        <taxon>Pseudomonadati</taxon>
        <taxon>Pseudomonadota</taxon>
        <taxon>Alphaproteobacteria</taxon>
        <taxon>Acetobacterales</taxon>
        <taxon>Roseomonadaceae</taxon>
        <taxon>Roseomonas</taxon>
    </lineage>
</organism>
<dbReference type="SUPFAM" id="SSF53807">
    <property type="entry name" value="Helical backbone' metal receptor"/>
    <property type="match status" value="1"/>
</dbReference>
<gene>
    <name evidence="2" type="ORF">IBL26_00940</name>
</gene>
<dbReference type="PANTHER" id="PTHR30535">
    <property type="entry name" value="VITAMIN B12-BINDING PROTEIN"/>
    <property type="match status" value="1"/>
</dbReference>
<evidence type="ECO:0000313" key="3">
    <source>
        <dbReference type="Proteomes" id="UP000626026"/>
    </source>
</evidence>
<protein>
    <submittedName>
        <fullName evidence="2">ABC transporter substrate-binding protein</fullName>
    </submittedName>
</protein>
<comment type="caution">
    <text evidence="2">The sequence shown here is derived from an EMBL/GenBank/DDBJ whole genome shotgun (WGS) entry which is preliminary data.</text>
</comment>
<dbReference type="PROSITE" id="PS50983">
    <property type="entry name" value="FE_B12_PBP"/>
    <property type="match status" value="1"/>
</dbReference>
<dbReference type="Proteomes" id="UP000626026">
    <property type="component" value="Unassembled WGS sequence"/>
</dbReference>
<accession>A0ABR7RG77</accession>
<evidence type="ECO:0000259" key="1">
    <source>
        <dbReference type="PROSITE" id="PS50983"/>
    </source>
</evidence>
<dbReference type="InterPro" id="IPR050902">
    <property type="entry name" value="ABC_Transporter_SBP"/>
</dbReference>
<reference evidence="2 3" key="1">
    <citation type="journal article" date="2013" name="Int. J. Syst. Evol. Microbiol.">
        <title>Roseomonas aerophila sp. nov., isolated from air.</title>
        <authorList>
            <person name="Kim S.J."/>
            <person name="Weon H.Y."/>
            <person name="Ahn J.H."/>
            <person name="Hong S.B."/>
            <person name="Seok S.J."/>
            <person name="Whang K.S."/>
            <person name="Kwon S.W."/>
        </authorList>
    </citation>
    <scope>NUCLEOTIDE SEQUENCE [LARGE SCALE GENOMIC DNA]</scope>
    <source>
        <strain evidence="2 3">NBRC 108923</strain>
    </source>
</reference>
<proteinExistence type="predicted"/>
<dbReference type="Gene3D" id="3.40.50.1980">
    <property type="entry name" value="Nitrogenase molybdenum iron protein domain"/>
    <property type="match status" value="2"/>
</dbReference>
<sequence>MSMFKVQRRLRRCCSIRVTMPAPTPGKKAASTPRARLTMLRLAVAAAGLGLGGADASAQPTSYPLQVENCGQTLSFPAAPRNAVTIGQSVTEILYALGAGDRMAGTSLWFNDVLPEFRAQNDRVPRLDNNVPSFESVINKRPGLVSTQFEWMVGPQGVVGTRPQFHDLGVPTYVMPPDCEGKNNLVGADGTRTAPFATDSIYRGITQLAQIFDRQDRGTELVTELRQREAAAIARARALNLADASAAFWFSSADLDLDPYMAGQKGIPGYMMRTLGLRNVVQSDEEWPTVGWETIARANPSVLVIARMDRRRFPADDFEKKLAFLRADPVTREMDAVRNNRIVILDAHAMQATIRLFGGLEALTDAMANLRQ</sequence>
<feature type="domain" description="Fe/B12 periplasmic-binding" evidence="1">
    <location>
        <begin position="82"/>
        <end position="372"/>
    </location>
</feature>